<evidence type="ECO:0000313" key="2">
    <source>
        <dbReference type="EMBL" id="PSN91784.1"/>
    </source>
</evidence>
<feature type="compositionally biased region" description="Pro residues" evidence="1">
    <location>
        <begin position="120"/>
        <end position="130"/>
    </location>
</feature>
<feature type="compositionally biased region" description="Polar residues" evidence="1">
    <location>
        <begin position="245"/>
        <end position="257"/>
    </location>
</feature>
<evidence type="ECO:0000256" key="1">
    <source>
        <dbReference type="SAM" id="MobiDB-lite"/>
    </source>
</evidence>
<sequence length="350" mass="37679">MTETPRKQLETFPETLWVFPAGSAPSRPCFHRFIWVLPSAGVGGYTTILCSHNIYMGDMVKAAAEELAPTIRELRGKGYSYREIAQTLGVSTKLVYNVLHSAPDTGQDAEGNTKTDPKPNTNPHPSPPPTHAADPGHPSHGVGTPRRLETVHTTTRTAGAGTQTLEAPETLGNVSETPGNSVGKHLETPGNSGNTVGAPGNTPPTASGNTPQTHPDAYTHAKNVSETLGNSGNTRETGGKHHGNSWKQLETAGNVSGNTGGTTAAAIVSAAAQVGEDVWRERVEHLEVEVAYLRGLVDRLTEAVQRQTEALAREQTIVHELQAKLETQKTVPLQTPEAQREKRKPRWRFW</sequence>
<accession>A0A2R6AZJ0</accession>
<feature type="compositionally biased region" description="Polar residues" evidence="1">
    <location>
        <begin position="222"/>
        <end position="236"/>
    </location>
</feature>
<dbReference type="EMBL" id="NEXJ01000038">
    <property type="protein sequence ID" value="PSN91784.1"/>
    <property type="molecule type" value="Genomic_DNA"/>
</dbReference>
<gene>
    <name evidence="2" type="ORF">B9Q08_02265</name>
</gene>
<feature type="region of interest" description="Disordered" evidence="1">
    <location>
        <begin position="330"/>
        <end position="350"/>
    </location>
</feature>
<dbReference type="AlphaFoldDB" id="A0A2R6AZJ0"/>
<name>A0A2R6AZJ0_9ARCH</name>
<comment type="caution">
    <text evidence="2">The sequence shown here is derived from an EMBL/GenBank/DDBJ whole genome shotgun (WGS) entry which is preliminary data.</text>
</comment>
<feature type="compositionally biased region" description="Basic residues" evidence="1">
    <location>
        <begin position="341"/>
        <end position="350"/>
    </location>
</feature>
<feature type="compositionally biased region" description="Polar residues" evidence="1">
    <location>
        <begin position="203"/>
        <end position="213"/>
    </location>
</feature>
<evidence type="ECO:0000313" key="3">
    <source>
        <dbReference type="Proteomes" id="UP000240490"/>
    </source>
</evidence>
<organism evidence="2 3">
    <name type="scientific">Candidatus Marsarchaeota G2 archaeon ECH_B_SAG-M15</name>
    <dbReference type="NCBI Taxonomy" id="1978162"/>
    <lineage>
        <taxon>Archaea</taxon>
        <taxon>Candidatus Marsarchaeota</taxon>
        <taxon>Candidatus Marsarchaeota group 2</taxon>
    </lineage>
</organism>
<proteinExistence type="predicted"/>
<dbReference type="Gene3D" id="1.10.10.60">
    <property type="entry name" value="Homeodomain-like"/>
    <property type="match status" value="1"/>
</dbReference>
<feature type="region of interest" description="Disordered" evidence="1">
    <location>
        <begin position="102"/>
        <end position="258"/>
    </location>
</feature>
<protein>
    <submittedName>
        <fullName evidence="2">Uncharacterized protein</fullName>
    </submittedName>
</protein>
<feature type="compositionally biased region" description="Low complexity" evidence="1">
    <location>
        <begin position="151"/>
        <end position="164"/>
    </location>
</feature>
<reference evidence="2 3" key="1">
    <citation type="submission" date="2017-04" db="EMBL/GenBank/DDBJ databases">
        <title>Novel microbial lineages endemic to geothermal iron-oxide mats fill important gaps in the evolutionary history of Archaea.</title>
        <authorList>
            <person name="Jay Z.J."/>
            <person name="Beam J.P."/>
            <person name="Dlakic M."/>
            <person name="Rusch D.B."/>
            <person name="Kozubal M.A."/>
            <person name="Inskeep W.P."/>
        </authorList>
    </citation>
    <scope>NUCLEOTIDE SEQUENCE [LARGE SCALE GENOMIC DNA]</scope>
    <source>
        <strain evidence="2">ECH_B_SAG-M15</strain>
    </source>
</reference>
<dbReference type="Proteomes" id="UP000240490">
    <property type="component" value="Unassembled WGS sequence"/>
</dbReference>